<dbReference type="Pfam" id="PF00106">
    <property type="entry name" value="adh_short"/>
    <property type="match status" value="1"/>
</dbReference>
<keyword evidence="2" id="KW-0521">NADP</keyword>
<gene>
    <name evidence="5" type="ORF">ACELLULO517_20600</name>
</gene>
<comment type="caution">
    <text evidence="5">The sequence shown here is derived from an EMBL/GenBank/DDBJ whole genome shotgun (WGS) entry which is preliminary data.</text>
</comment>
<evidence type="ECO:0000313" key="6">
    <source>
        <dbReference type="Proteomes" id="UP000721844"/>
    </source>
</evidence>
<dbReference type="PANTHER" id="PTHR43490:SF99">
    <property type="entry name" value="SHORT-CHAIN DEHYDROGENASE_REDUCTASE"/>
    <property type="match status" value="1"/>
</dbReference>
<proteinExistence type="inferred from homology"/>
<evidence type="ECO:0000256" key="1">
    <source>
        <dbReference type="ARBA" id="ARBA00006484"/>
    </source>
</evidence>
<keyword evidence="6" id="KW-1185">Reference proteome</keyword>
<evidence type="ECO:0000313" key="5">
    <source>
        <dbReference type="EMBL" id="MCB8882656.1"/>
    </source>
</evidence>
<evidence type="ECO:0000256" key="4">
    <source>
        <dbReference type="RuleBase" id="RU000363"/>
    </source>
</evidence>
<organism evidence="5 6">
    <name type="scientific">Acidisoma cellulosilyticum</name>
    <dbReference type="NCBI Taxonomy" id="2802395"/>
    <lineage>
        <taxon>Bacteria</taxon>
        <taxon>Pseudomonadati</taxon>
        <taxon>Pseudomonadota</taxon>
        <taxon>Alphaproteobacteria</taxon>
        <taxon>Acetobacterales</taxon>
        <taxon>Acidocellaceae</taxon>
        <taxon>Acidisoma</taxon>
    </lineage>
</organism>
<comment type="similarity">
    <text evidence="1 4">Belongs to the short-chain dehydrogenases/reductases (SDR) family.</text>
</comment>
<dbReference type="InterPro" id="IPR020904">
    <property type="entry name" value="Sc_DH/Rdtase_CS"/>
</dbReference>
<evidence type="ECO:0000256" key="3">
    <source>
        <dbReference type="ARBA" id="ARBA00023002"/>
    </source>
</evidence>
<protein>
    <submittedName>
        <fullName evidence="5">SDR family NAD(P)-dependent oxidoreductase</fullName>
    </submittedName>
</protein>
<dbReference type="SUPFAM" id="SSF51735">
    <property type="entry name" value="NAD(P)-binding Rossmann-fold domains"/>
    <property type="match status" value="1"/>
</dbReference>
<dbReference type="PROSITE" id="PS00061">
    <property type="entry name" value="ADH_SHORT"/>
    <property type="match status" value="1"/>
</dbReference>
<keyword evidence="3" id="KW-0560">Oxidoreductase</keyword>
<accession>A0A963Z545</accession>
<dbReference type="GO" id="GO:0016491">
    <property type="term" value="F:oxidoreductase activity"/>
    <property type="evidence" value="ECO:0007669"/>
    <property type="project" value="UniProtKB-KW"/>
</dbReference>
<dbReference type="PANTHER" id="PTHR43490">
    <property type="entry name" value="(+)-NEOMENTHOL DEHYDROGENASE"/>
    <property type="match status" value="1"/>
</dbReference>
<dbReference type="Proteomes" id="UP000721844">
    <property type="component" value="Unassembled WGS sequence"/>
</dbReference>
<dbReference type="InterPro" id="IPR002347">
    <property type="entry name" value="SDR_fam"/>
</dbReference>
<dbReference type="InterPro" id="IPR036291">
    <property type="entry name" value="NAD(P)-bd_dom_sf"/>
</dbReference>
<dbReference type="PRINTS" id="PR00080">
    <property type="entry name" value="SDRFAMILY"/>
</dbReference>
<dbReference type="Gene3D" id="3.40.50.720">
    <property type="entry name" value="NAD(P)-binding Rossmann-like Domain"/>
    <property type="match status" value="1"/>
</dbReference>
<dbReference type="EMBL" id="JAESVA010000008">
    <property type="protein sequence ID" value="MCB8882656.1"/>
    <property type="molecule type" value="Genomic_DNA"/>
</dbReference>
<dbReference type="AlphaFoldDB" id="A0A963Z545"/>
<evidence type="ECO:0000256" key="2">
    <source>
        <dbReference type="ARBA" id="ARBA00022857"/>
    </source>
</evidence>
<sequence>MAKTVLITGANKGIGFETARRLGELGYRIWLGARDAERGETAAQALRAHGYDVRTIDIAVDDAVRVKAAAGRVAAEDGTLDALIVNAGISGAYVDPMEQDLDDIRHVYEVNVFGAISVIQAFVPLLKAAGSANIVNVSSELGSLSSLSDPGGAFWGVNILGYNSSKTALNGVTVSFAKALARFGIRVNSADPGYTATDFTNQMGYRTVEQAAEIIVQLAISEDATQTGRFLNDHCTLPW</sequence>
<dbReference type="PRINTS" id="PR00081">
    <property type="entry name" value="GDHRDH"/>
</dbReference>
<reference evidence="5 6" key="1">
    <citation type="journal article" date="2021" name="Microorganisms">
        <title>Acidisoma silvae sp. nov. and Acidisomacellulosilytica sp. nov., Two Acidophilic Bacteria Isolated from Decaying Wood, Hydrolyzing Cellulose and Producing Poly-3-hydroxybutyrate.</title>
        <authorList>
            <person name="Mieszkin S."/>
            <person name="Pouder E."/>
            <person name="Uroz S."/>
            <person name="Simon-Colin C."/>
            <person name="Alain K."/>
        </authorList>
    </citation>
    <scope>NUCLEOTIDE SEQUENCE [LARGE SCALE GENOMIC DNA]</scope>
    <source>
        <strain evidence="5 6">HW T5.17</strain>
    </source>
</reference>
<name>A0A963Z545_9PROT</name>
<dbReference type="RefSeq" id="WP_227309311.1">
    <property type="nucleotide sequence ID" value="NZ_JAESVA010000008.1"/>
</dbReference>